<keyword evidence="5" id="KW-0472">Membrane</keyword>
<comment type="similarity">
    <text evidence="2">Belongs to the bacterial solute-binding protein SsuA/TauA family.</text>
</comment>
<organism evidence="8 9">
    <name type="scientific">Candidatus Magnetobacterium casense</name>
    <dbReference type="NCBI Taxonomy" id="1455061"/>
    <lineage>
        <taxon>Bacteria</taxon>
        <taxon>Pseudomonadati</taxon>
        <taxon>Nitrospirota</taxon>
        <taxon>Thermodesulfovibrionia</taxon>
        <taxon>Thermodesulfovibrionales</taxon>
        <taxon>Candidatus Magnetobacteriaceae</taxon>
        <taxon>Candidatus Magnetobacterium</taxon>
    </lineage>
</organism>
<feature type="domain" description="PPM-type phosphatase" evidence="7">
    <location>
        <begin position="433"/>
        <end position="520"/>
    </location>
</feature>
<name>A0ABS6S120_9BACT</name>
<dbReference type="Pfam" id="PF12974">
    <property type="entry name" value="Phosphonate-bd"/>
    <property type="match status" value="1"/>
</dbReference>
<feature type="signal peptide" evidence="6">
    <location>
        <begin position="1"/>
        <end position="23"/>
    </location>
</feature>
<accession>A0ABS6S120</accession>
<feature type="coiled-coil region" evidence="4">
    <location>
        <begin position="348"/>
        <end position="382"/>
    </location>
</feature>
<gene>
    <name evidence="8" type="ORF">HWQ67_12145</name>
</gene>
<keyword evidence="5" id="KW-0812">Transmembrane</keyword>
<dbReference type="PANTHER" id="PTHR30024:SF47">
    <property type="entry name" value="TAURINE-BINDING PERIPLASMIC PROTEIN"/>
    <property type="match status" value="1"/>
</dbReference>
<evidence type="ECO:0000313" key="8">
    <source>
        <dbReference type="EMBL" id="MBV6342337.1"/>
    </source>
</evidence>
<evidence type="ECO:0000313" key="9">
    <source>
        <dbReference type="Proteomes" id="UP001196980"/>
    </source>
</evidence>
<evidence type="ECO:0000256" key="4">
    <source>
        <dbReference type="SAM" id="Coils"/>
    </source>
</evidence>
<evidence type="ECO:0000256" key="3">
    <source>
        <dbReference type="ARBA" id="ARBA00022729"/>
    </source>
</evidence>
<evidence type="ECO:0000256" key="6">
    <source>
        <dbReference type="SAM" id="SignalP"/>
    </source>
</evidence>
<reference evidence="8 9" key="1">
    <citation type="journal article" date="2020" name="J Geophys Res Biogeosci">
        <title>Magnetotaxis as an Adaptation to Enable Bacterial Shuttling of Microbial Sulfur and Sulfur Cycling Across Aquatic Oxic#Anoxic Interfaces.</title>
        <authorList>
            <person name="Li J."/>
            <person name="Liu P."/>
            <person name="Wang J."/>
            <person name="Roberts A.P."/>
            <person name="Pan Y."/>
        </authorList>
    </citation>
    <scope>NUCLEOTIDE SEQUENCE [LARGE SCALE GENOMIC DNA]</scope>
    <source>
        <strain evidence="8 9">MYR-1_YQ</strain>
    </source>
</reference>
<feature type="transmembrane region" description="Helical" evidence="5">
    <location>
        <begin position="324"/>
        <end position="342"/>
    </location>
</feature>
<keyword evidence="4" id="KW-0175">Coiled coil</keyword>
<comment type="caution">
    <text evidence="8">The sequence shown here is derived from an EMBL/GenBank/DDBJ whole genome shotgun (WGS) entry which is preliminary data.</text>
</comment>
<evidence type="ECO:0000256" key="5">
    <source>
        <dbReference type="SAM" id="Phobius"/>
    </source>
</evidence>
<protein>
    <submittedName>
        <fullName evidence="8">PhnD/SsuA/transferrin family substrate-binding protein</fullName>
    </submittedName>
</protein>
<feature type="chain" id="PRO_5046977122" evidence="6">
    <location>
        <begin position="24"/>
        <end position="550"/>
    </location>
</feature>
<evidence type="ECO:0000256" key="1">
    <source>
        <dbReference type="ARBA" id="ARBA00004418"/>
    </source>
</evidence>
<dbReference type="Proteomes" id="UP001196980">
    <property type="component" value="Unassembled WGS sequence"/>
</dbReference>
<sequence>MRMLFRIISAITLVVAMTLPAMATTSESSQQVRIGVLAHKGQEICKSSWQPTMDYLSSHISGYSFTLIPMTFDEIDTLVRTASVEFIIVNPSIYIEMEVKYYVSRIATMENLSFSGKGHTVFGGVIFTRADRSDINRIKDLRGKKFMGVDKTSLGGWHMAWGELKKHGIAPKDFASLEFLNNHRDVVYAVKKGVVDAATVRTDTLERMAAKQEIDIREFKVIPYKGTGPGYKNFPFLLSTPLYPEWPIAKVRHTPDTLAKLVASALLELPKNSPAAKAAKIEGWTIPLNYESVDNLLKELRISPYEDYGKVTWRDILHQHWKTIAGIAIFIILVVFFSLYIFRLNIRLNATQLDLNRELIERKKAEEKLADSYEQLEDANNQIMDSIHYASNIQRSIMPHLNGLSAHMDDYFVIWRPRDIIGGDIYCFNGQHNNFMLAIIDCTGHGVPGAIMTMLAGSTLSRVVNELGYTDPSAILNNMNKLVREMLSGEGGGGLHDNGLDIGICYVDKQAMSMTFAGAKISLFCVSRATVKEIRGDRHSIGYQTSDPDY</sequence>
<dbReference type="PANTHER" id="PTHR30024">
    <property type="entry name" value="ALIPHATIC SULFONATES-BINDING PROTEIN-RELATED"/>
    <property type="match status" value="1"/>
</dbReference>
<evidence type="ECO:0000259" key="7">
    <source>
        <dbReference type="Pfam" id="PF07228"/>
    </source>
</evidence>
<dbReference type="RefSeq" id="WP_218252956.1">
    <property type="nucleotide sequence ID" value="NZ_JABXWD010000239.1"/>
</dbReference>
<dbReference type="InterPro" id="IPR001932">
    <property type="entry name" value="PPM-type_phosphatase-like_dom"/>
</dbReference>
<evidence type="ECO:0000256" key="2">
    <source>
        <dbReference type="ARBA" id="ARBA00010742"/>
    </source>
</evidence>
<feature type="non-terminal residue" evidence="8">
    <location>
        <position position="550"/>
    </location>
</feature>
<dbReference type="EMBL" id="JABXWD010000239">
    <property type="protein sequence ID" value="MBV6342337.1"/>
    <property type="molecule type" value="Genomic_DNA"/>
</dbReference>
<proteinExistence type="inferred from homology"/>
<dbReference type="Pfam" id="PF07228">
    <property type="entry name" value="SpoIIE"/>
    <property type="match status" value="1"/>
</dbReference>
<comment type="subcellular location">
    <subcellularLocation>
        <location evidence="1">Periplasm</location>
    </subcellularLocation>
</comment>
<keyword evidence="5" id="KW-1133">Transmembrane helix</keyword>
<keyword evidence="9" id="KW-1185">Reference proteome</keyword>
<keyword evidence="3 6" id="KW-0732">Signal</keyword>